<organism evidence="1 2">
    <name type="scientific">Citrobacter youngae ATCC 29220</name>
    <dbReference type="NCBI Taxonomy" id="500640"/>
    <lineage>
        <taxon>Bacteria</taxon>
        <taxon>Pseudomonadati</taxon>
        <taxon>Pseudomonadota</taxon>
        <taxon>Gammaproteobacteria</taxon>
        <taxon>Enterobacterales</taxon>
        <taxon>Enterobacteriaceae</taxon>
        <taxon>Citrobacter</taxon>
        <taxon>Citrobacter freundii complex</taxon>
    </lineage>
</organism>
<sequence>MPDGVCAIRHILAPLLPLAMQATSYKNPLICTLFIQTRKVS</sequence>
<evidence type="ECO:0000313" key="1">
    <source>
        <dbReference type="EMBL" id="EFE06045.1"/>
    </source>
</evidence>
<name>D4BI01_9ENTR</name>
<comment type="caution">
    <text evidence="1">The sequence shown here is derived from an EMBL/GenBank/DDBJ whole genome shotgun (WGS) entry which is preliminary data.</text>
</comment>
<accession>D4BI01</accession>
<proteinExistence type="predicted"/>
<dbReference type="AlphaFoldDB" id="D4BI01"/>
<dbReference type="EMBL" id="ABWL02000023">
    <property type="protein sequence ID" value="EFE06045.1"/>
    <property type="molecule type" value="Genomic_DNA"/>
</dbReference>
<protein>
    <submittedName>
        <fullName evidence="1">Uncharacterized protein</fullName>
    </submittedName>
</protein>
<gene>
    <name evidence="1" type="ORF">CIT292_10165</name>
</gene>
<dbReference type="Proteomes" id="UP000003880">
    <property type="component" value="Unassembled WGS sequence"/>
</dbReference>
<dbReference type="HOGENOM" id="CLU_3267767_0_0_6"/>
<reference evidence="1 2" key="1">
    <citation type="submission" date="2010-02" db="EMBL/GenBank/DDBJ databases">
        <authorList>
            <person name="Weinstock G."/>
            <person name="Sodergren E."/>
            <person name="Clifton S."/>
            <person name="Fulton L."/>
            <person name="Fulton B."/>
            <person name="Courtney L."/>
            <person name="Fronick C."/>
            <person name="Harrison M."/>
            <person name="Strong C."/>
            <person name="Farmer C."/>
            <person name="Delahaunty K."/>
            <person name="Markovic C."/>
            <person name="Hall O."/>
            <person name="Minx P."/>
            <person name="Tomlinson C."/>
            <person name="Mitreva M."/>
            <person name="Nelson J."/>
            <person name="Hou S."/>
            <person name="Wollam A."/>
            <person name="Pepin K.H."/>
            <person name="Johnson M."/>
            <person name="Bhonagiri V."/>
            <person name="Zhang X."/>
            <person name="Suruliraj S."/>
            <person name="Warren W."/>
            <person name="Chinwalla A."/>
            <person name="Mardis E.R."/>
            <person name="Wilson R.K."/>
        </authorList>
    </citation>
    <scope>NUCLEOTIDE SEQUENCE [LARGE SCALE GENOMIC DNA]</scope>
    <source>
        <strain evidence="1 2">ATCC 29220</strain>
    </source>
</reference>
<evidence type="ECO:0000313" key="2">
    <source>
        <dbReference type="Proteomes" id="UP000003880"/>
    </source>
</evidence>